<evidence type="ECO:0000313" key="9">
    <source>
        <dbReference type="Proteomes" id="UP000271624"/>
    </source>
</evidence>
<evidence type="ECO:0000256" key="3">
    <source>
        <dbReference type="ARBA" id="ARBA00022553"/>
    </source>
</evidence>
<dbReference type="InterPro" id="IPR036890">
    <property type="entry name" value="HATPase_C_sf"/>
</dbReference>
<dbReference type="AlphaFoldDB" id="A0A433V8T9"/>
<organism evidence="8 9">
    <name type="scientific">Dulcicalothrix desertica PCC 7102</name>
    <dbReference type="NCBI Taxonomy" id="232991"/>
    <lineage>
        <taxon>Bacteria</taxon>
        <taxon>Bacillati</taxon>
        <taxon>Cyanobacteriota</taxon>
        <taxon>Cyanophyceae</taxon>
        <taxon>Nostocales</taxon>
        <taxon>Calotrichaceae</taxon>
        <taxon>Dulcicalothrix</taxon>
    </lineage>
</organism>
<evidence type="ECO:0000256" key="4">
    <source>
        <dbReference type="ARBA" id="ARBA00022777"/>
    </source>
</evidence>
<evidence type="ECO:0000256" key="5">
    <source>
        <dbReference type="ARBA" id="ARBA00023012"/>
    </source>
</evidence>
<keyword evidence="4" id="KW-0808">Transferase</keyword>
<name>A0A433V8T9_9CYAN</name>
<accession>A0A433V8T9</accession>
<dbReference type="Gene3D" id="3.30.565.10">
    <property type="entry name" value="Histidine kinase-like ATPase, C-terminal domain"/>
    <property type="match status" value="1"/>
</dbReference>
<keyword evidence="4" id="KW-0418">Kinase</keyword>
<dbReference type="SUPFAM" id="SSF55874">
    <property type="entry name" value="ATPase domain of HSP90 chaperone/DNA topoisomerase II/histidine kinase"/>
    <property type="match status" value="1"/>
</dbReference>
<dbReference type="CDD" id="cd00082">
    <property type="entry name" value="HisKA"/>
    <property type="match status" value="1"/>
</dbReference>
<keyword evidence="3" id="KW-0597">Phosphoprotein</keyword>
<evidence type="ECO:0000313" key="8">
    <source>
        <dbReference type="EMBL" id="RUT02503.1"/>
    </source>
</evidence>
<reference evidence="8" key="1">
    <citation type="submission" date="2018-12" db="EMBL/GenBank/DDBJ databases">
        <authorList>
            <person name="Will S."/>
            <person name="Neumann-Schaal M."/>
            <person name="Henke P."/>
        </authorList>
    </citation>
    <scope>NUCLEOTIDE SEQUENCE</scope>
    <source>
        <strain evidence="8">PCC 7102</strain>
    </source>
</reference>
<gene>
    <name evidence="8" type="ORF">DSM106972_059810</name>
</gene>
<dbReference type="EC" id="2.7.13.3" evidence="2"/>
<dbReference type="EMBL" id="RSCL01000016">
    <property type="protein sequence ID" value="RUT02503.1"/>
    <property type="molecule type" value="Genomic_DNA"/>
</dbReference>
<dbReference type="GO" id="GO:0000155">
    <property type="term" value="F:phosphorelay sensor kinase activity"/>
    <property type="evidence" value="ECO:0007669"/>
    <property type="project" value="InterPro"/>
</dbReference>
<dbReference type="SUPFAM" id="SSF47384">
    <property type="entry name" value="Homodimeric domain of signal transducing histidine kinase"/>
    <property type="match status" value="1"/>
</dbReference>
<dbReference type="Proteomes" id="UP000271624">
    <property type="component" value="Unassembled WGS sequence"/>
</dbReference>
<feature type="domain" description="Histidine kinase" evidence="7">
    <location>
        <begin position="325"/>
        <end position="586"/>
    </location>
</feature>
<comment type="caution">
    <text evidence="8">The sequence shown here is derived from an EMBL/GenBank/DDBJ whole genome shotgun (WGS) entry which is preliminary data.</text>
</comment>
<dbReference type="InterPro" id="IPR036097">
    <property type="entry name" value="HisK_dim/P_sf"/>
</dbReference>
<dbReference type="PANTHER" id="PTHR43065">
    <property type="entry name" value="SENSOR HISTIDINE KINASE"/>
    <property type="match status" value="1"/>
</dbReference>
<comment type="catalytic activity">
    <reaction evidence="1">
        <text>ATP + protein L-histidine = ADP + protein N-phospho-L-histidine.</text>
        <dbReference type="EC" id="2.7.13.3"/>
    </reaction>
</comment>
<keyword evidence="5" id="KW-0902">Two-component regulatory system</keyword>
<keyword evidence="9" id="KW-1185">Reference proteome</keyword>
<proteinExistence type="predicted"/>
<dbReference type="Gene3D" id="1.10.287.130">
    <property type="match status" value="1"/>
</dbReference>
<dbReference type="SMART" id="SM00387">
    <property type="entry name" value="HATPase_c"/>
    <property type="match status" value="1"/>
</dbReference>
<dbReference type="PROSITE" id="PS50109">
    <property type="entry name" value="HIS_KIN"/>
    <property type="match status" value="1"/>
</dbReference>
<dbReference type="PANTHER" id="PTHR43065:SF50">
    <property type="entry name" value="HISTIDINE KINASE"/>
    <property type="match status" value="1"/>
</dbReference>
<evidence type="ECO:0000256" key="2">
    <source>
        <dbReference type="ARBA" id="ARBA00012438"/>
    </source>
</evidence>
<dbReference type="InterPro" id="IPR003661">
    <property type="entry name" value="HisK_dim/P_dom"/>
</dbReference>
<dbReference type="SMART" id="SM00388">
    <property type="entry name" value="HisKA"/>
    <property type="match status" value="1"/>
</dbReference>
<dbReference type="InterPro" id="IPR003594">
    <property type="entry name" value="HATPase_dom"/>
</dbReference>
<evidence type="ECO:0000259" key="7">
    <source>
        <dbReference type="PROSITE" id="PS50109"/>
    </source>
</evidence>
<evidence type="ECO:0000256" key="1">
    <source>
        <dbReference type="ARBA" id="ARBA00000085"/>
    </source>
</evidence>
<dbReference type="RefSeq" id="WP_127084206.1">
    <property type="nucleotide sequence ID" value="NZ_RSCL01000016.1"/>
</dbReference>
<protein>
    <recommendedName>
        <fullName evidence="2">histidine kinase</fullName>
        <ecNumber evidence="2">2.7.13.3</ecNumber>
    </recommendedName>
</protein>
<reference evidence="8" key="2">
    <citation type="journal article" date="2019" name="Genome Biol. Evol.">
        <title>Day and night: Metabolic profiles and evolutionary relationships of six axenic non-marine cyanobacteria.</title>
        <authorList>
            <person name="Will S.E."/>
            <person name="Henke P."/>
            <person name="Boedeker C."/>
            <person name="Huang S."/>
            <person name="Brinkmann H."/>
            <person name="Rohde M."/>
            <person name="Jarek M."/>
            <person name="Friedl T."/>
            <person name="Seufert S."/>
            <person name="Schumacher M."/>
            <person name="Overmann J."/>
            <person name="Neumann-Schaal M."/>
            <person name="Petersen J."/>
        </authorList>
    </citation>
    <scope>NUCLEOTIDE SEQUENCE [LARGE SCALE GENOMIC DNA]</scope>
    <source>
        <strain evidence="8">PCC 7102</strain>
    </source>
</reference>
<dbReference type="PRINTS" id="PR00344">
    <property type="entry name" value="BCTRLSENSOR"/>
</dbReference>
<sequence length="589" mass="66633">MYDLQNFTLRNMSECGLAIRNLGIQTQSMEEVSNKIINYLYQNLVSQNTGEKSCVLIRLFKTHPYAELPGQLQEYASKILNHNLPSSNLKCLTLLSTAGELPEWNLRHQSLGHQAIPLANEEAITRIPMISQLIQQLGISPGIILHRDANLLTNLEQRMYNVFYIQDALNNPYIPGQSFVIKFGIKSVVGFGGLLPSGNMFVILMFLRVTIPRITADLLRPLALNVKMALLPFDDGKIFISHNQPTISDKITKTNNKDEIIQRLNSKIATLSQLLDVSEQSTITQSDYLEQAITDLQETLNKLQQTQIQLIHTEKMSSLGQLVAGVAHEINNPVNFIHGNITYAKEYTQYLIELIQVYQKYYPNPSQEIQKLIKIIELDYLTQDFPKILNSMMLGTERIRDIVQSLRNFSRLDEAKIKKVDIHEGIESTLMILEHRLQATNKHPEIQVIKEYGKLPLVDCYVGQLNQVFMNLIANAIEALEESFDVTKDVNYTDKNSNHPTIYIFTKVVDEKWIAITIADNGLGISEEVKSKLFNPFFTTKPIGKGTGLGLSISYQIIVETHRGTLNVDSGLGRGAKFMIQIPVNFLDS</sequence>
<dbReference type="Pfam" id="PF02518">
    <property type="entry name" value="HATPase_c"/>
    <property type="match status" value="1"/>
</dbReference>
<dbReference type="InterPro" id="IPR004358">
    <property type="entry name" value="Sig_transdc_His_kin-like_C"/>
</dbReference>
<dbReference type="InterPro" id="IPR005467">
    <property type="entry name" value="His_kinase_dom"/>
</dbReference>
<dbReference type="OrthoDB" id="9815750at2"/>
<keyword evidence="6" id="KW-0175">Coiled coil</keyword>
<feature type="coiled-coil region" evidence="6">
    <location>
        <begin position="261"/>
        <end position="309"/>
    </location>
</feature>
<evidence type="ECO:0000256" key="6">
    <source>
        <dbReference type="SAM" id="Coils"/>
    </source>
</evidence>